<feature type="transmembrane region" description="Helical" evidence="1">
    <location>
        <begin position="117"/>
        <end position="136"/>
    </location>
</feature>
<gene>
    <name evidence="2" type="ORF">MUN53_00055</name>
</gene>
<keyword evidence="1" id="KW-1133">Transmembrane helix</keyword>
<keyword evidence="1" id="KW-0812">Transmembrane</keyword>
<evidence type="ECO:0000313" key="3">
    <source>
        <dbReference type="Proteomes" id="UP001165444"/>
    </source>
</evidence>
<reference evidence="2 3" key="1">
    <citation type="submission" date="2022-03" db="EMBL/GenBank/DDBJ databases">
        <title>Parabacteroides sp. nov. isolated from swine feces.</title>
        <authorList>
            <person name="Bak J.E."/>
        </authorList>
    </citation>
    <scope>NUCLEOTIDE SEQUENCE [LARGE SCALE GENOMIC DNA]</scope>
    <source>
        <strain evidence="2 3">AGMB00274</strain>
    </source>
</reference>
<dbReference type="RefSeq" id="WP_022456582.1">
    <property type="nucleotide sequence ID" value="NZ_JAKZMM010000001.1"/>
</dbReference>
<name>A0ABT0BWM9_9BACT</name>
<accession>A0ABT0BWM9</accession>
<dbReference type="EMBL" id="JAKZMM010000001">
    <property type="protein sequence ID" value="MCJ2379025.1"/>
    <property type="molecule type" value="Genomic_DNA"/>
</dbReference>
<protein>
    <submittedName>
        <fullName evidence="2">DUF4293 domain-containing protein</fullName>
    </submittedName>
</protein>
<evidence type="ECO:0000256" key="1">
    <source>
        <dbReference type="SAM" id="Phobius"/>
    </source>
</evidence>
<keyword evidence="3" id="KW-1185">Reference proteome</keyword>
<dbReference type="Proteomes" id="UP001165444">
    <property type="component" value="Unassembled WGS sequence"/>
</dbReference>
<sequence>MIQRIQTVYLLIIVALMIATLFLPLTVLQAGESLCSFDASGISTMLTDQPELLYPTWGLFALTAIIALISLITIFLYRKRILQIRLCIFNAILMLGFYGLYAFYVWTVSKDLGDVDITGKIALTFPFISLILNYLAIRNIGADEALVRSLDRLR</sequence>
<feature type="transmembrane region" description="Helical" evidence="1">
    <location>
        <begin position="84"/>
        <end position="105"/>
    </location>
</feature>
<keyword evidence="1" id="KW-0472">Membrane</keyword>
<feature type="transmembrane region" description="Helical" evidence="1">
    <location>
        <begin position="57"/>
        <end position="77"/>
    </location>
</feature>
<organism evidence="2 3">
    <name type="scientific">Parabacteroides faecalis</name>
    <dbReference type="NCBI Taxonomy" id="2924040"/>
    <lineage>
        <taxon>Bacteria</taxon>
        <taxon>Pseudomonadati</taxon>
        <taxon>Bacteroidota</taxon>
        <taxon>Bacteroidia</taxon>
        <taxon>Bacteroidales</taxon>
        <taxon>Tannerellaceae</taxon>
        <taxon>Parabacteroides</taxon>
    </lineage>
</organism>
<feature type="transmembrane region" description="Helical" evidence="1">
    <location>
        <begin position="7"/>
        <end position="28"/>
    </location>
</feature>
<proteinExistence type="predicted"/>
<comment type="caution">
    <text evidence="2">The sequence shown here is derived from an EMBL/GenBank/DDBJ whole genome shotgun (WGS) entry which is preliminary data.</text>
</comment>
<dbReference type="InterPro" id="IPR025635">
    <property type="entry name" value="DUF4293"/>
</dbReference>
<evidence type="ECO:0000313" key="2">
    <source>
        <dbReference type="EMBL" id="MCJ2379025.1"/>
    </source>
</evidence>
<dbReference type="Pfam" id="PF14126">
    <property type="entry name" value="DUF4293"/>
    <property type="match status" value="1"/>
</dbReference>